<sequence>SVVAILDELLGDYPFPVDKRLVETYPARDYQTQYNESDLTFFERLCQEWGINYFFEHSDGKHRLILIDNLGGQGLRCRIGLQRRSHLREQLPKFEQTLQLQRLKSGPQPAPGPGRCGGDGQGPAPGCGPDRGGQGALKGSSQLLSAVGSYRDIRAMLCEEMVFKTLVPKEGEIAAFAKGTKLDAVAGRQLIRLKTVAGSFAIAGSTIMVGLDAFDAARAKGNGNRLLMWAYVARVFGGGFSITGVAISMRNLYAVRWATACNLVGMVLTVASTVAIELLKDKEWQAWFKSQPFRIGEYASDGSLVDGAFKPTPHKSQEQMISRLDDALKEAKGD</sequence>
<evidence type="ECO:0000256" key="1">
    <source>
        <dbReference type="SAM" id="MobiDB-lite"/>
    </source>
</evidence>
<accession>A0A2W5PMJ4</accession>
<dbReference type="SUPFAM" id="SSF69279">
    <property type="entry name" value="Phage tail proteins"/>
    <property type="match status" value="1"/>
</dbReference>
<reference evidence="3 4" key="1">
    <citation type="submission" date="2017-08" db="EMBL/GenBank/DDBJ databases">
        <title>Infants hospitalized years apart are colonized by the same room-sourced microbial strains.</title>
        <authorList>
            <person name="Brooks B."/>
            <person name="Olm M.R."/>
            <person name="Firek B.A."/>
            <person name="Baker R."/>
            <person name="Thomas B.C."/>
            <person name="Morowitz M.J."/>
            <person name="Banfield J.F."/>
        </authorList>
    </citation>
    <scope>NUCLEOTIDE SEQUENCE [LARGE SCALE GENOMIC DNA]</scope>
    <source>
        <strain evidence="3">S2_005_003_R2_41</strain>
    </source>
</reference>
<protein>
    <recommendedName>
        <fullName evidence="5">Type VI secretion system tip protein VgrG</fullName>
    </recommendedName>
</protein>
<feature type="non-terminal residue" evidence="3">
    <location>
        <position position="1"/>
    </location>
</feature>
<proteinExistence type="predicted"/>
<organism evidence="3 4">
    <name type="scientific">Variovorax paradoxus</name>
    <dbReference type="NCBI Taxonomy" id="34073"/>
    <lineage>
        <taxon>Bacteria</taxon>
        <taxon>Pseudomonadati</taxon>
        <taxon>Pseudomonadota</taxon>
        <taxon>Betaproteobacteria</taxon>
        <taxon>Burkholderiales</taxon>
        <taxon>Comamonadaceae</taxon>
        <taxon>Variovorax</taxon>
    </lineage>
</organism>
<dbReference type="AlphaFoldDB" id="A0A2W5PMJ4"/>
<keyword evidence="2" id="KW-1133">Transmembrane helix</keyword>
<dbReference type="EMBL" id="QFPP01000370">
    <property type="protein sequence ID" value="PZQ67091.1"/>
    <property type="molecule type" value="Genomic_DNA"/>
</dbReference>
<dbReference type="Proteomes" id="UP000249135">
    <property type="component" value="Unassembled WGS sequence"/>
</dbReference>
<feature type="compositionally biased region" description="Gly residues" evidence="1">
    <location>
        <begin position="114"/>
        <end position="133"/>
    </location>
</feature>
<evidence type="ECO:0008006" key="5">
    <source>
        <dbReference type="Google" id="ProtNLM"/>
    </source>
</evidence>
<evidence type="ECO:0000256" key="2">
    <source>
        <dbReference type="SAM" id="Phobius"/>
    </source>
</evidence>
<feature type="transmembrane region" description="Helical" evidence="2">
    <location>
        <begin position="196"/>
        <end position="214"/>
    </location>
</feature>
<feature type="region of interest" description="Disordered" evidence="1">
    <location>
        <begin position="103"/>
        <end position="133"/>
    </location>
</feature>
<gene>
    <name evidence="3" type="ORF">DI563_22095</name>
</gene>
<name>A0A2W5PMJ4_VARPD</name>
<keyword evidence="2" id="KW-0812">Transmembrane</keyword>
<evidence type="ECO:0000313" key="4">
    <source>
        <dbReference type="Proteomes" id="UP000249135"/>
    </source>
</evidence>
<comment type="caution">
    <text evidence="3">The sequence shown here is derived from an EMBL/GenBank/DDBJ whole genome shotgun (WGS) entry which is preliminary data.</text>
</comment>
<keyword evidence="2" id="KW-0472">Membrane</keyword>
<dbReference type="Pfam" id="PF05954">
    <property type="entry name" value="Phage_GPD"/>
    <property type="match status" value="1"/>
</dbReference>
<feature type="transmembrane region" description="Helical" evidence="2">
    <location>
        <begin position="226"/>
        <end position="249"/>
    </location>
</feature>
<evidence type="ECO:0000313" key="3">
    <source>
        <dbReference type="EMBL" id="PZQ67091.1"/>
    </source>
</evidence>
<feature type="transmembrane region" description="Helical" evidence="2">
    <location>
        <begin position="255"/>
        <end position="279"/>
    </location>
</feature>
<dbReference type="Gene3D" id="3.55.50.10">
    <property type="entry name" value="Baseplate protein-like domains"/>
    <property type="match status" value="1"/>
</dbReference>